<geneLocation type="plasmid" evidence="2">
    <name>pLIS6</name>
</geneLocation>
<proteinExistence type="predicted"/>
<protein>
    <recommendedName>
        <fullName evidence="3">AP2/ERF domain-containing protein</fullName>
    </recommendedName>
</protein>
<feature type="compositionally biased region" description="Basic and acidic residues" evidence="1">
    <location>
        <begin position="63"/>
        <end position="79"/>
    </location>
</feature>
<dbReference type="RefSeq" id="WP_234293046.1">
    <property type="nucleotide sequence ID" value="NZ_RBYJ01000017.1"/>
</dbReference>
<feature type="region of interest" description="Disordered" evidence="1">
    <location>
        <begin position="63"/>
        <end position="85"/>
    </location>
</feature>
<evidence type="ECO:0008006" key="3">
    <source>
        <dbReference type="Google" id="ProtNLM"/>
    </source>
</evidence>
<accession>A0A7T0MAW0</accession>
<dbReference type="InterPro" id="IPR016177">
    <property type="entry name" value="DNA-bd_dom_sf"/>
</dbReference>
<dbReference type="AlphaFoldDB" id="A0A7T0MAW0"/>
<dbReference type="SUPFAM" id="SSF54171">
    <property type="entry name" value="DNA-binding domain"/>
    <property type="match status" value="1"/>
</dbReference>
<sequence>MPKSQDLTGGKIGRLTVIERLPSREWLCYCECGNQYITTTSHLNRKCGVKSCGCYKSELARKNSKKNTENTTKEKYREASKKRKEVMKKNNELIENTRLSSISNKKIRSDNKSGHTGVSFKDNKWVARITVSGKEHHLGSFDTIEEAIVARENGEELYFKPILDKYR</sequence>
<reference evidence="2" key="1">
    <citation type="journal article" date="2020" name="Int. J. Mol. Sci.">
        <title>Genetic Carriers and Genomic Distribution of cadA6-A Novel Variant of a Cadmium Resistance Determinant Identified in Listeria spp.</title>
        <authorList>
            <person name="Chmielowska C."/>
            <person name="Korsak D."/>
            <person name="Szmulkowska B."/>
            <person name="Krop A."/>
            <person name="Lipka K."/>
            <person name="Krupinska M."/>
            <person name="Bartosik D."/>
        </authorList>
    </citation>
    <scope>NUCLEOTIDE SEQUENCE</scope>
    <source>
        <strain evidence="2">Sr11</strain>
    </source>
</reference>
<name>A0A7T0MAW0_LISIV</name>
<organism evidence="2">
    <name type="scientific">Listeria ivanovii</name>
    <dbReference type="NCBI Taxonomy" id="1638"/>
    <lineage>
        <taxon>Bacteria</taxon>
        <taxon>Bacillati</taxon>
        <taxon>Bacillota</taxon>
        <taxon>Bacilli</taxon>
        <taxon>Bacillales</taxon>
        <taxon>Listeriaceae</taxon>
        <taxon>Listeria</taxon>
    </lineage>
</organism>
<gene>
    <name evidence="2" type="ORF">pLIS600136c</name>
</gene>
<reference evidence="2" key="2">
    <citation type="submission" date="2020-10" db="EMBL/GenBank/DDBJ databases">
        <authorList>
            <person name="Chmielowska C.A."/>
            <person name="Korsak D."/>
            <person name="Bartosik D."/>
        </authorList>
    </citation>
    <scope>NUCLEOTIDE SEQUENCE</scope>
    <source>
        <strain evidence="2">Sr11</strain>
        <plasmid evidence="2">pLIS6</plasmid>
    </source>
</reference>
<evidence type="ECO:0000256" key="1">
    <source>
        <dbReference type="SAM" id="MobiDB-lite"/>
    </source>
</evidence>
<dbReference type="GO" id="GO:0003677">
    <property type="term" value="F:DNA binding"/>
    <property type="evidence" value="ECO:0007669"/>
    <property type="project" value="InterPro"/>
</dbReference>
<evidence type="ECO:0000313" key="2">
    <source>
        <dbReference type="EMBL" id="QPL19463.1"/>
    </source>
</evidence>
<dbReference type="EMBL" id="MW124302">
    <property type="protein sequence ID" value="QPL19463.1"/>
    <property type="molecule type" value="Genomic_DNA"/>
</dbReference>
<keyword evidence="2" id="KW-0614">Plasmid</keyword>